<evidence type="ECO:0000256" key="9">
    <source>
        <dbReference type="ARBA" id="ARBA00023136"/>
    </source>
</evidence>
<dbReference type="Gramene" id="AET7Gv20981700.4">
    <property type="protein sequence ID" value="AET7Gv20981700.4"/>
    <property type="gene ID" value="AET7Gv20981700"/>
</dbReference>
<evidence type="ECO:0000256" key="6">
    <source>
        <dbReference type="ARBA" id="ARBA00023002"/>
    </source>
</evidence>
<keyword evidence="6" id="KW-0560">Oxidoreductase</keyword>
<keyword evidence="8" id="KW-0503">Monooxygenase</keyword>
<dbReference type="InterPro" id="IPR036396">
    <property type="entry name" value="Cyt_P450_sf"/>
</dbReference>
<dbReference type="Proteomes" id="UP000015105">
    <property type="component" value="Chromosome 7D"/>
</dbReference>
<reference evidence="10" key="5">
    <citation type="journal article" date="2021" name="G3 (Bethesda)">
        <title>Aegilops tauschii genome assembly Aet v5.0 features greater sequence contiguity and improved annotation.</title>
        <authorList>
            <person name="Wang L."/>
            <person name="Zhu T."/>
            <person name="Rodriguez J.C."/>
            <person name="Deal K.R."/>
            <person name="Dubcovsky J."/>
            <person name="McGuire P.E."/>
            <person name="Lux T."/>
            <person name="Spannagl M."/>
            <person name="Mayer K.F.X."/>
            <person name="Baldrich P."/>
            <person name="Meyers B.C."/>
            <person name="Huo N."/>
            <person name="Gu Y.Q."/>
            <person name="Zhou H."/>
            <person name="Devos K.M."/>
            <person name="Bennetzen J.L."/>
            <person name="Unver T."/>
            <person name="Budak H."/>
            <person name="Gulick P.J."/>
            <person name="Galiba G."/>
            <person name="Kalapos B."/>
            <person name="Nelson D.R."/>
            <person name="Li P."/>
            <person name="You F.M."/>
            <person name="Luo M.C."/>
            <person name="Dvorak J."/>
        </authorList>
    </citation>
    <scope>NUCLEOTIDE SEQUENCE [LARGE SCALE GENOMIC DNA]</scope>
    <source>
        <strain evidence="10">cv. AL8/78</strain>
    </source>
</reference>
<evidence type="ECO:0000256" key="8">
    <source>
        <dbReference type="ARBA" id="ARBA00023033"/>
    </source>
</evidence>
<organism evidence="10 11">
    <name type="scientific">Aegilops tauschii subsp. strangulata</name>
    <name type="common">Goatgrass</name>
    <dbReference type="NCBI Taxonomy" id="200361"/>
    <lineage>
        <taxon>Eukaryota</taxon>
        <taxon>Viridiplantae</taxon>
        <taxon>Streptophyta</taxon>
        <taxon>Embryophyta</taxon>
        <taxon>Tracheophyta</taxon>
        <taxon>Spermatophyta</taxon>
        <taxon>Magnoliopsida</taxon>
        <taxon>Liliopsida</taxon>
        <taxon>Poales</taxon>
        <taxon>Poaceae</taxon>
        <taxon>BOP clade</taxon>
        <taxon>Pooideae</taxon>
        <taxon>Triticodae</taxon>
        <taxon>Triticeae</taxon>
        <taxon>Triticinae</taxon>
        <taxon>Aegilops</taxon>
    </lineage>
</organism>
<keyword evidence="7" id="KW-0408">Iron</keyword>
<reference evidence="10" key="4">
    <citation type="submission" date="2019-03" db="UniProtKB">
        <authorList>
            <consortium name="EnsemblPlants"/>
        </authorList>
    </citation>
    <scope>IDENTIFICATION</scope>
</reference>
<evidence type="ECO:0000256" key="7">
    <source>
        <dbReference type="ARBA" id="ARBA00023004"/>
    </source>
</evidence>
<comment type="subcellular location">
    <subcellularLocation>
        <location evidence="2">Membrane</location>
    </subcellularLocation>
</comment>
<reference evidence="11" key="1">
    <citation type="journal article" date="2014" name="Science">
        <title>Ancient hybridizations among the ancestral genomes of bread wheat.</title>
        <authorList>
            <consortium name="International Wheat Genome Sequencing Consortium,"/>
            <person name="Marcussen T."/>
            <person name="Sandve S.R."/>
            <person name="Heier L."/>
            <person name="Spannagl M."/>
            <person name="Pfeifer M."/>
            <person name="Jakobsen K.S."/>
            <person name="Wulff B.B."/>
            <person name="Steuernagel B."/>
            <person name="Mayer K.F."/>
            <person name="Olsen O.A."/>
        </authorList>
    </citation>
    <scope>NUCLEOTIDE SEQUENCE [LARGE SCALE GENOMIC DNA]</scope>
    <source>
        <strain evidence="11">cv. AL8/78</strain>
    </source>
</reference>
<keyword evidence="9" id="KW-0472">Membrane</keyword>
<keyword evidence="4" id="KW-0349">Heme</keyword>
<evidence type="ECO:0000256" key="5">
    <source>
        <dbReference type="ARBA" id="ARBA00022723"/>
    </source>
</evidence>
<keyword evidence="5" id="KW-0479">Metal-binding</keyword>
<dbReference type="PANTHER" id="PTHR47943">
    <property type="entry name" value="CYTOCHROME P450 93A3-LIKE"/>
    <property type="match status" value="1"/>
</dbReference>
<accession>A0A453SKX1</accession>
<comment type="similarity">
    <text evidence="3">Belongs to the cytochrome P450 family.</text>
</comment>
<evidence type="ECO:0000256" key="1">
    <source>
        <dbReference type="ARBA" id="ARBA00001971"/>
    </source>
</evidence>
<comment type="cofactor">
    <cofactor evidence="1">
        <name>heme</name>
        <dbReference type="ChEBI" id="CHEBI:30413"/>
    </cofactor>
</comment>
<reference evidence="10" key="3">
    <citation type="journal article" date="2017" name="Nature">
        <title>Genome sequence of the progenitor of the wheat D genome Aegilops tauschii.</title>
        <authorList>
            <person name="Luo M.C."/>
            <person name="Gu Y.Q."/>
            <person name="Puiu D."/>
            <person name="Wang H."/>
            <person name="Twardziok S.O."/>
            <person name="Deal K.R."/>
            <person name="Huo N."/>
            <person name="Zhu T."/>
            <person name="Wang L."/>
            <person name="Wang Y."/>
            <person name="McGuire P.E."/>
            <person name="Liu S."/>
            <person name="Long H."/>
            <person name="Ramasamy R.K."/>
            <person name="Rodriguez J.C."/>
            <person name="Van S.L."/>
            <person name="Yuan L."/>
            <person name="Wang Z."/>
            <person name="Xia Z."/>
            <person name="Xiao L."/>
            <person name="Anderson O.D."/>
            <person name="Ouyang S."/>
            <person name="Liang Y."/>
            <person name="Zimin A.V."/>
            <person name="Pertea G."/>
            <person name="Qi P."/>
            <person name="Bennetzen J.L."/>
            <person name="Dai X."/>
            <person name="Dawson M.W."/>
            <person name="Muller H.G."/>
            <person name="Kugler K."/>
            <person name="Rivarola-Duarte L."/>
            <person name="Spannagl M."/>
            <person name="Mayer K.F.X."/>
            <person name="Lu F.H."/>
            <person name="Bevan M.W."/>
            <person name="Leroy P."/>
            <person name="Li P."/>
            <person name="You F.M."/>
            <person name="Sun Q."/>
            <person name="Liu Z."/>
            <person name="Lyons E."/>
            <person name="Wicker T."/>
            <person name="Salzberg S.L."/>
            <person name="Devos K.M."/>
            <person name="Dvorak J."/>
        </authorList>
    </citation>
    <scope>NUCLEOTIDE SEQUENCE [LARGE SCALE GENOMIC DNA]</scope>
    <source>
        <strain evidence="10">cv. AL8/78</strain>
    </source>
</reference>
<evidence type="ECO:0000256" key="3">
    <source>
        <dbReference type="ARBA" id="ARBA00010617"/>
    </source>
</evidence>
<dbReference type="SUPFAM" id="SSF48264">
    <property type="entry name" value="Cytochrome P450"/>
    <property type="match status" value="1"/>
</dbReference>
<protein>
    <submittedName>
        <fullName evidence="10">Uncharacterized protein</fullName>
    </submittedName>
</protein>
<dbReference type="GO" id="GO:0016705">
    <property type="term" value="F:oxidoreductase activity, acting on paired donors, with incorporation or reduction of molecular oxygen"/>
    <property type="evidence" value="ECO:0007669"/>
    <property type="project" value="InterPro"/>
</dbReference>
<evidence type="ECO:0000256" key="2">
    <source>
        <dbReference type="ARBA" id="ARBA00004370"/>
    </source>
</evidence>
<evidence type="ECO:0000313" key="11">
    <source>
        <dbReference type="Proteomes" id="UP000015105"/>
    </source>
</evidence>
<evidence type="ECO:0000313" key="10">
    <source>
        <dbReference type="EnsemblPlants" id="AET7Gv20981700.4"/>
    </source>
</evidence>
<dbReference type="EnsemblPlants" id="AET7Gv20981700.4">
    <property type="protein sequence ID" value="AET7Gv20981700.4"/>
    <property type="gene ID" value="AET7Gv20981700"/>
</dbReference>
<dbReference type="AlphaFoldDB" id="A0A453SKX1"/>
<dbReference type="Gene3D" id="1.10.630.10">
    <property type="entry name" value="Cytochrome P450"/>
    <property type="match status" value="1"/>
</dbReference>
<keyword evidence="11" id="KW-1185">Reference proteome</keyword>
<dbReference type="GO" id="GO:0016020">
    <property type="term" value="C:membrane"/>
    <property type="evidence" value="ECO:0007669"/>
    <property type="project" value="UniProtKB-SubCell"/>
</dbReference>
<proteinExistence type="inferred from homology"/>
<dbReference type="GO" id="GO:0005506">
    <property type="term" value="F:iron ion binding"/>
    <property type="evidence" value="ECO:0007669"/>
    <property type="project" value="InterPro"/>
</dbReference>
<name>A0A453SKX1_AEGTS</name>
<dbReference type="PANTHER" id="PTHR47943:SF8">
    <property type="entry name" value="CYTOCHROME P450"/>
    <property type="match status" value="1"/>
</dbReference>
<dbReference type="GO" id="GO:0004497">
    <property type="term" value="F:monooxygenase activity"/>
    <property type="evidence" value="ECO:0007669"/>
    <property type="project" value="UniProtKB-KW"/>
</dbReference>
<evidence type="ECO:0000256" key="4">
    <source>
        <dbReference type="ARBA" id="ARBA00022617"/>
    </source>
</evidence>
<reference evidence="11" key="2">
    <citation type="journal article" date="2017" name="Nat. Plants">
        <title>The Aegilops tauschii genome reveals multiple impacts of transposons.</title>
        <authorList>
            <person name="Zhao G."/>
            <person name="Zou C."/>
            <person name="Li K."/>
            <person name="Wang K."/>
            <person name="Li T."/>
            <person name="Gao L."/>
            <person name="Zhang X."/>
            <person name="Wang H."/>
            <person name="Yang Z."/>
            <person name="Liu X."/>
            <person name="Jiang W."/>
            <person name="Mao L."/>
            <person name="Kong X."/>
            <person name="Jiao Y."/>
            <person name="Jia J."/>
        </authorList>
    </citation>
    <scope>NUCLEOTIDE SEQUENCE [LARGE SCALE GENOMIC DNA]</scope>
    <source>
        <strain evidence="11">cv. AL8/78</strain>
    </source>
</reference>
<dbReference type="GO" id="GO:0020037">
    <property type="term" value="F:heme binding"/>
    <property type="evidence" value="ECO:0007669"/>
    <property type="project" value="InterPro"/>
</dbReference>
<sequence length="151" mass="17150">DVDAELIGLTGDIVSRMVMSRRWTGDDNDTEEMRSVVAETAELMGTFNLQDYIGAFKNWDVQGLGKRIDAVHRKFDVMMERILTARDAKRRRQRESANSEDGGEGEGKDILDILFDMHEDAAAEMQLTRDNIKAFMLVLLDLFIHDAVEPT</sequence>